<dbReference type="AlphaFoldDB" id="W0DFC4"/>
<dbReference type="eggNOG" id="COG0456">
    <property type="taxonomic scope" value="Bacteria"/>
</dbReference>
<accession>W0DFC4</accession>
<dbReference type="InterPro" id="IPR000182">
    <property type="entry name" value="GNAT_dom"/>
</dbReference>
<protein>
    <recommendedName>
        <fullName evidence="3">[Ribosomal protein bS18]-alanine N-acetyltransferase</fullName>
        <ecNumber evidence="3">2.3.1.266</ecNumber>
    </recommendedName>
</protein>
<dbReference type="InterPro" id="IPR016181">
    <property type="entry name" value="Acyl_CoA_acyltransferase"/>
</dbReference>
<dbReference type="PROSITE" id="PS51186">
    <property type="entry name" value="GNAT"/>
    <property type="match status" value="1"/>
</dbReference>
<proteinExistence type="inferred from homology"/>
<gene>
    <name evidence="5" type="ORF">THERU_03810</name>
</gene>
<dbReference type="CDD" id="cd04301">
    <property type="entry name" value="NAT_SF"/>
    <property type="match status" value="1"/>
</dbReference>
<evidence type="ECO:0000313" key="6">
    <source>
        <dbReference type="Proteomes" id="UP000018914"/>
    </source>
</evidence>
<dbReference type="Gene3D" id="3.40.630.30">
    <property type="match status" value="1"/>
</dbReference>
<dbReference type="KEGG" id="trd:THERU_03810"/>
<comment type="catalytic activity">
    <reaction evidence="3">
        <text>N-terminal L-alanyl-[ribosomal protein bS18] + acetyl-CoA = N-terminal N(alpha)-acetyl-L-alanyl-[ribosomal protein bS18] + CoA + H(+)</text>
        <dbReference type="Rhea" id="RHEA:43756"/>
        <dbReference type="Rhea" id="RHEA-COMP:10676"/>
        <dbReference type="Rhea" id="RHEA-COMP:10677"/>
        <dbReference type="ChEBI" id="CHEBI:15378"/>
        <dbReference type="ChEBI" id="CHEBI:57287"/>
        <dbReference type="ChEBI" id="CHEBI:57288"/>
        <dbReference type="ChEBI" id="CHEBI:64718"/>
        <dbReference type="ChEBI" id="CHEBI:83683"/>
        <dbReference type="EC" id="2.3.1.266"/>
    </reaction>
</comment>
<organism evidence="6">
    <name type="scientific">Thermocrinis ruber</name>
    <dbReference type="NCBI Taxonomy" id="75906"/>
    <lineage>
        <taxon>Bacteria</taxon>
        <taxon>Pseudomonadati</taxon>
        <taxon>Aquificota</taxon>
        <taxon>Aquificia</taxon>
        <taxon>Aquificales</taxon>
        <taxon>Aquificaceae</taxon>
        <taxon>Thermocrinis</taxon>
    </lineage>
</organism>
<keyword evidence="2" id="KW-0012">Acyltransferase</keyword>
<feature type="domain" description="N-acetyltransferase" evidence="4">
    <location>
        <begin position="4"/>
        <end position="147"/>
    </location>
</feature>
<dbReference type="EMBL" id="CP007028">
    <property type="protein sequence ID" value="AHE95952.1"/>
    <property type="molecule type" value="Genomic_DNA"/>
</dbReference>
<name>W0DFC4_9AQUI</name>
<dbReference type="Pfam" id="PF00583">
    <property type="entry name" value="Acetyltransf_1"/>
    <property type="match status" value="1"/>
</dbReference>
<evidence type="ECO:0000313" key="5">
    <source>
        <dbReference type="EMBL" id="AHE95952.1"/>
    </source>
</evidence>
<dbReference type="SUPFAM" id="SSF55729">
    <property type="entry name" value="Acyl-CoA N-acyltransferases (Nat)"/>
    <property type="match status" value="1"/>
</dbReference>
<evidence type="ECO:0000256" key="1">
    <source>
        <dbReference type="ARBA" id="ARBA00022679"/>
    </source>
</evidence>
<comment type="similarity">
    <text evidence="3">Belongs to the acetyltransferase family. RimI subfamily.</text>
</comment>
<dbReference type="NCBIfam" id="TIGR01575">
    <property type="entry name" value="rimI"/>
    <property type="match status" value="1"/>
</dbReference>
<keyword evidence="3" id="KW-0963">Cytoplasm</keyword>
<evidence type="ECO:0000256" key="3">
    <source>
        <dbReference type="RuleBase" id="RU363094"/>
    </source>
</evidence>
<dbReference type="PANTHER" id="PTHR23091:SF4">
    <property type="entry name" value="N-TERMINAL AMINO-ACID N(ALPHA)-ACETYLTRANSFERASE NATA"/>
    <property type="match status" value="1"/>
</dbReference>
<dbReference type="PANTHER" id="PTHR23091">
    <property type="entry name" value="N-TERMINAL ACETYLTRANSFERASE"/>
    <property type="match status" value="1"/>
</dbReference>
<keyword evidence="1 5" id="KW-0808">Transferase</keyword>
<dbReference type="Proteomes" id="UP000018914">
    <property type="component" value="Chromosome"/>
</dbReference>
<evidence type="ECO:0000256" key="2">
    <source>
        <dbReference type="ARBA" id="ARBA00023315"/>
    </source>
</evidence>
<keyword evidence="6" id="KW-1185">Reference proteome</keyword>
<comment type="function">
    <text evidence="3">Acetylates the N-terminal alanine of ribosomal protein bS18.</text>
</comment>
<dbReference type="STRING" id="75906.THERU_03810"/>
<dbReference type="HOGENOM" id="CLU_013985_23_0_0"/>
<comment type="subcellular location">
    <subcellularLocation>
        <location evidence="3">Cytoplasm</location>
    </subcellularLocation>
</comment>
<dbReference type="GO" id="GO:0031415">
    <property type="term" value="C:NatA complex"/>
    <property type="evidence" value="ECO:0007669"/>
    <property type="project" value="InterPro"/>
</dbReference>
<reference evidence="5 6" key="1">
    <citation type="submission" date="2013-12" db="EMBL/GenBank/DDBJ databases">
        <authorList>
            <consortium name="DOE Joint Genome Institute"/>
            <person name="Eisen J."/>
            <person name="Huntemann M."/>
            <person name="Han J."/>
            <person name="Chen A."/>
            <person name="Kyrpides N."/>
            <person name="Mavromatis K."/>
            <person name="Markowitz V."/>
            <person name="Palaniappan K."/>
            <person name="Ivanova N."/>
            <person name="Schaumberg A."/>
            <person name="Pati A."/>
            <person name="Liolios K."/>
            <person name="Nordberg H.P."/>
            <person name="Cantor M.N."/>
            <person name="Hua S.X."/>
            <person name="Woyke T."/>
        </authorList>
    </citation>
    <scope>NUCLEOTIDE SEQUENCE [LARGE SCALE GENOMIC DNA]</scope>
    <source>
        <strain evidence="5 6">DSM 23557</strain>
    </source>
</reference>
<evidence type="ECO:0000259" key="4">
    <source>
        <dbReference type="PROSITE" id="PS51186"/>
    </source>
</evidence>
<dbReference type="GO" id="GO:0008999">
    <property type="term" value="F:protein-N-terminal-alanine acetyltransferase activity"/>
    <property type="evidence" value="ECO:0007669"/>
    <property type="project" value="UniProtKB-EC"/>
</dbReference>
<dbReference type="InterPro" id="IPR006464">
    <property type="entry name" value="AcTrfase_RimI/Ard1"/>
</dbReference>
<dbReference type="EC" id="2.3.1.266" evidence="3"/>
<sequence>MVMIKVREMEKEDLQEVFRINKENFTTDAWTMEGFEREFKLPYSVRFVAEVEGKLVGYCILWLIEDCAHVMTFAIDRAYWGRGIGKEFLKEVLSRLKGKVKKVQLDVRKSNLRAIRLYQALNFYIVGERRHYYSDGENAIQMEYSFDGP</sequence>
<dbReference type="InterPro" id="IPR045047">
    <property type="entry name" value="Ard1-like"/>
</dbReference>